<sequence>MKQVRIIAWILVLGLAVLMGARYFLAPNSGPATGTSTEDPSRNTPGGPFSLVNHFGEPVTDADFRGKYMMVYFGYSFCPDVCPMELQKMTSALGKLEAEGYSTDAIQPIFISVDPERDTPEALKDYVALFHPNLVGLTGTPEQIAEAARVYRVYYSKREAEDVEGYLMDHLSVIFLIRPDGSYDRIFTARDTPDSMAVALKPIVKG</sequence>
<dbReference type="InterPro" id="IPR003782">
    <property type="entry name" value="SCO1/SenC"/>
</dbReference>
<dbReference type="FunFam" id="3.40.30.10:FF:000013">
    <property type="entry name" value="Blast:Protein SCO1 homolog, mitochondrial"/>
    <property type="match status" value="1"/>
</dbReference>
<evidence type="ECO:0000256" key="1">
    <source>
        <dbReference type="ARBA" id="ARBA00010996"/>
    </source>
</evidence>
<dbReference type="SUPFAM" id="SSF52833">
    <property type="entry name" value="Thioredoxin-like"/>
    <property type="match status" value="1"/>
</dbReference>
<dbReference type="PROSITE" id="PS51352">
    <property type="entry name" value="THIOREDOXIN_2"/>
    <property type="match status" value="1"/>
</dbReference>
<evidence type="ECO:0000256" key="3">
    <source>
        <dbReference type="PIRSR" id="PIRSR603782-1"/>
    </source>
</evidence>
<name>A0A919ANR5_9PROT</name>
<feature type="domain" description="Thioredoxin" evidence="5">
    <location>
        <begin position="40"/>
        <end position="205"/>
    </location>
</feature>
<comment type="similarity">
    <text evidence="1">Belongs to the SCO1/2 family.</text>
</comment>
<feature type="binding site" evidence="3">
    <location>
        <position position="82"/>
    </location>
    <ligand>
        <name>Cu cation</name>
        <dbReference type="ChEBI" id="CHEBI:23378"/>
    </ligand>
</feature>
<dbReference type="EMBL" id="BNCI01000001">
    <property type="protein sequence ID" value="GHF16165.1"/>
    <property type="molecule type" value="Genomic_DNA"/>
</dbReference>
<dbReference type="PANTHER" id="PTHR12151">
    <property type="entry name" value="ELECTRON TRANSPORT PROTIN SCO1/SENC FAMILY MEMBER"/>
    <property type="match status" value="1"/>
</dbReference>
<keyword evidence="4" id="KW-1015">Disulfide bond</keyword>
<evidence type="ECO:0000259" key="5">
    <source>
        <dbReference type="PROSITE" id="PS51352"/>
    </source>
</evidence>
<dbReference type="Pfam" id="PF02630">
    <property type="entry name" value="SCO1-SenC"/>
    <property type="match status" value="1"/>
</dbReference>
<feature type="binding site" evidence="3">
    <location>
        <position position="170"/>
    </location>
    <ligand>
        <name>Cu cation</name>
        <dbReference type="ChEBI" id="CHEBI:23378"/>
    </ligand>
</feature>
<keyword evidence="2 3" id="KW-0186">Copper</keyword>
<dbReference type="PANTHER" id="PTHR12151:SF25">
    <property type="entry name" value="LINALOOL DEHYDRATASE_ISOMERASE DOMAIN-CONTAINING PROTEIN"/>
    <property type="match status" value="1"/>
</dbReference>
<feature type="disulfide bond" description="Redox-active" evidence="4">
    <location>
        <begin position="78"/>
        <end position="82"/>
    </location>
</feature>
<keyword evidence="3" id="KW-0479">Metal-binding</keyword>
<gene>
    <name evidence="6" type="ORF">GCM10017044_08050</name>
</gene>
<evidence type="ECO:0000256" key="4">
    <source>
        <dbReference type="PIRSR" id="PIRSR603782-2"/>
    </source>
</evidence>
<dbReference type="InterPro" id="IPR013766">
    <property type="entry name" value="Thioredoxin_domain"/>
</dbReference>
<comment type="caution">
    <text evidence="6">The sequence shown here is derived from an EMBL/GenBank/DDBJ whole genome shotgun (WGS) entry which is preliminary data.</text>
</comment>
<feature type="binding site" evidence="3">
    <location>
        <position position="78"/>
    </location>
    <ligand>
        <name>Cu cation</name>
        <dbReference type="ChEBI" id="CHEBI:23378"/>
    </ligand>
</feature>
<evidence type="ECO:0000313" key="7">
    <source>
        <dbReference type="Proteomes" id="UP000630923"/>
    </source>
</evidence>
<dbReference type="GO" id="GO:0046872">
    <property type="term" value="F:metal ion binding"/>
    <property type="evidence" value="ECO:0007669"/>
    <property type="project" value="UniProtKB-KW"/>
</dbReference>
<dbReference type="Gene3D" id="3.40.30.10">
    <property type="entry name" value="Glutaredoxin"/>
    <property type="match status" value="1"/>
</dbReference>
<reference evidence="6" key="2">
    <citation type="submission" date="2020-09" db="EMBL/GenBank/DDBJ databases">
        <authorList>
            <person name="Sun Q."/>
            <person name="Kim S."/>
        </authorList>
    </citation>
    <scope>NUCLEOTIDE SEQUENCE</scope>
    <source>
        <strain evidence="6">KCTC 42590</strain>
    </source>
</reference>
<dbReference type="InterPro" id="IPR036249">
    <property type="entry name" value="Thioredoxin-like_sf"/>
</dbReference>
<proteinExistence type="inferred from homology"/>
<dbReference type="RefSeq" id="WP_191250259.1">
    <property type="nucleotide sequence ID" value="NZ_BNCI01000001.1"/>
</dbReference>
<reference evidence="6" key="1">
    <citation type="journal article" date="2014" name="Int. J. Syst. Evol. Microbiol.">
        <title>Complete genome sequence of Corynebacterium casei LMG S-19264T (=DSM 44701T), isolated from a smear-ripened cheese.</title>
        <authorList>
            <consortium name="US DOE Joint Genome Institute (JGI-PGF)"/>
            <person name="Walter F."/>
            <person name="Albersmeier A."/>
            <person name="Kalinowski J."/>
            <person name="Ruckert C."/>
        </authorList>
    </citation>
    <scope>NUCLEOTIDE SEQUENCE</scope>
    <source>
        <strain evidence="6">KCTC 42590</strain>
    </source>
</reference>
<organism evidence="6 7">
    <name type="scientific">Kordiimonas sediminis</name>
    <dbReference type="NCBI Taxonomy" id="1735581"/>
    <lineage>
        <taxon>Bacteria</taxon>
        <taxon>Pseudomonadati</taxon>
        <taxon>Pseudomonadota</taxon>
        <taxon>Alphaproteobacteria</taxon>
        <taxon>Kordiimonadales</taxon>
        <taxon>Kordiimonadaceae</taxon>
        <taxon>Kordiimonas</taxon>
    </lineage>
</organism>
<evidence type="ECO:0000256" key="2">
    <source>
        <dbReference type="ARBA" id="ARBA00023008"/>
    </source>
</evidence>
<protein>
    <submittedName>
        <fullName evidence="6">Electron transporter SenC</fullName>
    </submittedName>
</protein>
<evidence type="ECO:0000313" key="6">
    <source>
        <dbReference type="EMBL" id="GHF16165.1"/>
    </source>
</evidence>
<dbReference type="CDD" id="cd02968">
    <property type="entry name" value="SCO"/>
    <property type="match status" value="1"/>
</dbReference>
<accession>A0A919ANR5</accession>
<dbReference type="Proteomes" id="UP000630923">
    <property type="component" value="Unassembled WGS sequence"/>
</dbReference>
<dbReference type="AlphaFoldDB" id="A0A919ANR5"/>
<keyword evidence="7" id="KW-1185">Reference proteome</keyword>